<dbReference type="PROSITE" id="PS51683">
    <property type="entry name" value="SAM_OMT_II"/>
    <property type="match status" value="1"/>
</dbReference>
<dbReference type="Pfam" id="PF08100">
    <property type="entry name" value="Dimerisation"/>
    <property type="match status" value="1"/>
</dbReference>
<dbReference type="STRING" id="573508.A0A1E3B5C3"/>
<dbReference type="SUPFAM" id="SSF53335">
    <property type="entry name" value="S-adenosyl-L-methionine-dependent methyltransferases"/>
    <property type="match status" value="1"/>
</dbReference>
<proteinExistence type="predicted"/>
<evidence type="ECO:0000259" key="5">
    <source>
        <dbReference type="Pfam" id="PF08100"/>
    </source>
</evidence>
<dbReference type="InterPro" id="IPR016461">
    <property type="entry name" value="COMT-like"/>
</dbReference>
<accession>A0A1E3B5C3</accession>
<name>A0A1E3B5C3_ASPCR</name>
<dbReference type="SUPFAM" id="SSF46785">
    <property type="entry name" value="Winged helix' DNA-binding domain"/>
    <property type="match status" value="1"/>
</dbReference>
<sequence length="459" mass="51415">MPTIEQANQLLQVLEITQKAVHMVVAEWEKRPPSSNQNTDLPSHELFDARRTVIAATGKLVELAASPSEHLIEVTSQYNESRCLHIVTALRVPDLLAKAGEAGIAIEKLSADVSIETRKLSRIMRCLCSIHVFREVQPSPLRAYIALLSWDPYAASEALPKTLLAPESKDSYAVTNTTFQRAMGTKKERWAWLEEGTTPVELEQHHSGKGTYSGPFGPDVAEKVKQRRPDEQVRRPELDVFGLAMLGGGVVLGSAHLYDFPWDTLGDAQLIDVGGGVGGFCLQLSHIYPQLRFVIQDRAPALEQAQKEIWPRENPNALKSGRVQFQPHDFFEPNPVQGADVYWLRYILHDWSDDYCIRILKAIRASMRPNSRLLICDQVMNTTVGCDAIQSAPAPLPANYGYSTRYSHQRDITMMNVINGIERTPDDFRELIEKAGLVMSRIYDCRSQVSLVECVLPSI</sequence>
<dbReference type="Gene3D" id="1.10.10.10">
    <property type="entry name" value="Winged helix-like DNA-binding domain superfamily/Winged helix DNA-binding domain"/>
    <property type="match status" value="1"/>
</dbReference>
<reference evidence="6 7" key="1">
    <citation type="journal article" date="2016" name="BMC Genomics">
        <title>Comparative genomic and transcriptomic analyses of the Fuzhuan brick tea-fermentation fungus Aspergillus cristatus.</title>
        <authorList>
            <person name="Ge Y."/>
            <person name="Wang Y."/>
            <person name="Liu Y."/>
            <person name="Tan Y."/>
            <person name="Ren X."/>
            <person name="Zhang X."/>
            <person name="Hyde K.D."/>
            <person name="Liu Y."/>
            <person name="Liu Z."/>
        </authorList>
    </citation>
    <scope>NUCLEOTIDE SEQUENCE [LARGE SCALE GENOMIC DNA]</scope>
    <source>
        <strain evidence="6 7">GZAAS20.1005</strain>
    </source>
</reference>
<dbReference type="GO" id="GO:0046983">
    <property type="term" value="F:protein dimerization activity"/>
    <property type="evidence" value="ECO:0007669"/>
    <property type="project" value="InterPro"/>
</dbReference>
<dbReference type="InterPro" id="IPR036388">
    <property type="entry name" value="WH-like_DNA-bd_sf"/>
</dbReference>
<dbReference type="CDD" id="cd02440">
    <property type="entry name" value="AdoMet_MTases"/>
    <property type="match status" value="1"/>
</dbReference>
<dbReference type="PANTHER" id="PTHR43712">
    <property type="entry name" value="PUTATIVE (AFU_ORTHOLOGUE AFUA_4G14580)-RELATED"/>
    <property type="match status" value="1"/>
</dbReference>
<dbReference type="Pfam" id="PF00891">
    <property type="entry name" value="Methyltransf_2"/>
    <property type="match status" value="1"/>
</dbReference>
<keyword evidence="3" id="KW-0949">S-adenosyl-L-methionine</keyword>
<evidence type="ECO:0000259" key="4">
    <source>
        <dbReference type="Pfam" id="PF00891"/>
    </source>
</evidence>
<dbReference type="Gene3D" id="3.40.50.150">
    <property type="entry name" value="Vaccinia Virus protein VP39"/>
    <property type="match status" value="1"/>
</dbReference>
<evidence type="ECO:0000256" key="1">
    <source>
        <dbReference type="ARBA" id="ARBA00022603"/>
    </source>
</evidence>
<keyword evidence="7" id="KW-1185">Reference proteome</keyword>
<dbReference type="GO" id="GO:0032259">
    <property type="term" value="P:methylation"/>
    <property type="evidence" value="ECO:0007669"/>
    <property type="project" value="UniProtKB-KW"/>
</dbReference>
<dbReference type="EMBL" id="JXNT01000013">
    <property type="protein sequence ID" value="ODM16139.1"/>
    <property type="molecule type" value="Genomic_DNA"/>
</dbReference>
<dbReference type="OrthoDB" id="1606438at2759"/>
<gene>
    <name evidence="6" type="ORF">SI65_08573</name>
</gene>
<dbReference type="InterPro" id="IPR036390">
    <property type="entry name" value="WH_DNA-bd_sf"/>
</dbReference>
<dbReference type="GO" id="GO:0008171">
    <property type="term" value="F:O-methyltransferase activity"/>
    <property type="evidence" value="ECO:0007669"/>
    <property type="project" value="InterPro"/>
</dbReference>
<dbReference type="Proteomes" id="UP000094569">
    <property type="component" value="Unassembled WGS sequence"/>
</dbReference>
<keyword evidence="2" id="KW-0808">Transferase</keyword>
<protein>
    <submittedName>
        <fullName evidence="6">Uncharacterized protein</fullName>
    </submittedName>
</protein>
<dbReference type="PANTHER" id="PTHR43712:SF2">
    <property type="entry name" value="O-METHYLTRANSFERASE CICE"/>
    <property type="match status" value="1"/>
</dbReference>
<feature type="domain" description="O-methyltransferase C-terminal" evidence="4">
    <location>
        <begin position="268"/>
        <end position="436"/>
    </location>
</feature>
<dbReference type="VEuPathDB" id="FungiDB:SI65_08573"/>
<evidence type="ECO:0000256" key="3">
    <source>
        <dbReference type="ARBA" id="ARBA00022691"/>
    </source>
</evidence>
<dbReference type="InterPro" id="IPR001077">
    <property type="entry name" value="COMT_C"/>
</dbReference>
<evidence type="ECO:0000313" key="6">
    <source>
        <dbReference type="EMBL" id="ODM16139.1"/>
    </source>
</evidence>
<feature type="domain" description="O-methyltransferase dimerisation" evidence="5">
    <location>
        <begin position="74"/>
        <end position="136"/>
    </location>
</feature>
<dbReference type="InterPro" id="IPR012967">
    <property type="entry name" value="COMT_dimerisation"/>
</dbReference>
<dbReference type="GO" id="GO:0044550">
    <property type="term" value="P:secondary metabolite biosynthetic process"/>
    <property type="evidence" value="ECO:0007669"/>
    <property type="project" value="UniProtKB-ARBA"/>
</dbReference>
<evidence type="ECO:0000313" key="7">
    <source>
        <dbReference type="Proteomes" id="UP000094569"/>
    </source>
</evidence>
<dbReference type="InterPro" id="IPR029063">
    <property type="entry name" value="SAM-dependent_MTases_sf"/>
</dbReference>
<organism evidence="6 7">
    <name type="scientific">Aspergillus cristatus</name>
    <name type="common">Chinese Fuzhuan brick tea-fermentation fungus</name>
    <name type="synonym">Eurotium cristatum</name>
    <dbReference type="NCBI Taxonomy" id="573508"/>
    <lineage>
        <taxon>Eukaryota</taxon>
        <taxon>Fungi</taxon>
        <taxon>Dikarya</taxon>
        <taxon>Ascomycota</taxon>
        <taxon>Pezizomycotina</taxon>
        <taxon>Eurotiomycetes</taxon>
        <taxon>Eurotiomycetidae</taxon>
        <taxon>Eurotiales</taxon>
        <taxon>Aspergillaceae</taxon>
        <taxon>Aspergillus</taxon>
        <taxon>Aspergillus subgen. Aspergillus</taxon>
    </lineage>
</organism>
<keyword evidence="1" id="KW-0489">Methyltransferase</keyword>
<dbReference type="AlphaFoldDB" id="A0A1E3B5C3"/>
<comment type="caution">
    <text evidence="6">The sequence shown here is derived from an EMBL/GenBank/DDBJ whole genome shotgun (WGS) entry which is preliminary data.</text>
</comment>
<evidence type="ECO:0000256" key="2">
    <source>
        <dbReference type="ARBA" id="ARBA00022679"/>
    </source>
</evidence>